<name>A0A4Z2ISD1_9TELE</name>
<sequence>MADKFAEVITLRKKINADVPGGVSPWESEAIIIDGPRRGVFGNEMPFYPQHPFDKRRAVGKGSKASLEKKREEDRERWTGTEQRGGTWLCLKLVLGPDRLPLLPAFQPLASFPMALPPYLCLLPQRPGFIETLIPNPSQQRRRQGRKGQQKRLPLLSPVTQLPVPVLRPRSASFHLVVVLGPASRTASAMALVPPPASERVSNES</sequence>
<feature type="region of interest" description="Disordered" evidence="1">
    <location>
        <begin position="52"/>
        <end position="79"/>
    </location>
</feature>
<dbReference type="AlphaFoldDB" id="A0A4Z2ISD1"/>
<proteinExistence type="predicted"/>
<keyword evidence="3" id="KW-1185">Reference proteome</keyword>
<dbReference type="Proteomes" id="UP000314294">
    <property type="component" value="Unassembled WGS sequence"/>
</dbReference>
<feature type="compositionally biased region" description="Basic and acidic residues" evidence="1">
    <location>
        <begin position="66"/>
        <end position="79"/>
    </location>
</feature>
<feature type="region of interest" description="Disordered" evidence="1">
    <location>
        <begin position="133"/>
        <end position="155"/>
    </location>
</feature>
<evidence type="ECO:0000313" key="2">
    <source>
        <dbReference type="EMBL" id="TNN80756.1"/>
    </source>
</evidence>
<reference evidence="2 3" key="1">
    <citation type="submission" date="2019-03" db="EMBL/GenBank/DDBJ databases">
        <title>First draft genome of Liparis tanakae, snailfish: a comprehensive survey of snailfish specific genes.</title>
        <authorList>
            <person name="Kim W."/>
            <person name="Song I."/>
            <person name="Jeong J.-H."/>
            <person name="Kim D."/>
            <person name="Kim S."/>
            <person name="Ryu S."/>
            <person name="Song J.Y."/>
            <person name="Lee S.K."/>
        </authorList>
    </citation>
    <scope>NUCLEOTIDE SEQUENCE [LARGE SCALE GENOMIC DNA]</scope>
    <source>
        <tissue evidence="2">Muscle</tissue>
    </source>
</reference>
<protein>
    <submittedName>
        <fullName evidence="2">Uncharacterized protein</fullName>
    </submittedName>
</protein>
<comment type="caution">
    <text evidence="2">The sequence shown here is derived from an EMBL/GenBank/DDBJ whole genome shotgun (WGS) entry which is preliminary data.</text>
</comment>
<evidence type="ECO:0000256" key="1">
    <source>
        <dbReference type="SAM" id="MobiDB-lite"/>
    </source>
</evidence>
<gene>
    <name evidence="2" type="ORF">EYF80_008990</name>
</gene>
<organism evidence="2 3">
    <name type="scientific">Liparis tanakae</name>
    <name type="common">Tanaka's snailfish</name>
    <dbReference type="NCBI Taxonomy" id="230148"/>
    <lineage>
        <taxon>Eukaryota</taxon>
        <taxon>Metazoa</taxon>
        <taxon>Chordata</taxon>
        <taxon>Craniata</taxon>
        <taxon>Vertebrata</taxon>
        <taxon>Euteleostomi</taxon>
        <taxon>Actinopterygii</taxon>
        <taxon>Neopterygii</taxon>
        <taxon>Teleostei</taxon>
        <taxon>Neoteleostei</taxon>
        <taxon>Acanthomorphata</taxon>
        <taxon>Eupercaria</taxon>
        <taxon>Perciformes</taxon>
        <taxon>Cottioidei</taxon>
        <taxon>Cottales</taxon>
        <taxon>Liparidae</taxon>
        <taxon>Liparis</taxon>
    </lineage>
</organism>
<dbReference type="EMBL" id="SRLO01000051">
    <property type="protein sequence ID" value="TNN80756.1"/>
    <property type="molecule type" value="Genomic_DNA"/>
</dbReference>
<evidence type="ECO:0000313" key="3">
    <source>
        <dbReference type="Proteomes" id="UP000314294"/>
    </source>
</evidence>
<feature type="compositionally biased region" description="Basic residues" evidence="1">
    <location>
        <begin position="140"/>
        <end position="150"/>
    </location>
</feature>
<accession>A0A4Z2ISD1</accession>